<evidence type="ECO:0000259" key="22">
    <source>
        <dbReference type="Pfam" id="PF22924"/>
    </source>
</evidence>
<dbReference type="GO" id="GO:0016402">
    <property type="term" value="F:pristanoyl-CoA oxidase activity"/>
    <property type="evidence" value="ECO:0007669"/>
    <property type="project" value="TreeGrafter"/>
</dbReference>
<organism evidence="23 24">
    <name type="scientific">Trichechus manatus latirostris</name>
    <name type="common">Florida manatee</name>
    <dbReference type="NCBI Taxonomy" id="127582"/>
    <lineage>
        <taxon>Eukaryota</taxon>
        <taxon>Metazoa</taxon>
        <taxon>Chordata</taxon>
        <taxon>Craniata</taxon>
        <taxon>Vertebrata</taxon>
        <taxon>Euteleostomi</taxon>
        <taxon>Mammalia</taxon>
        <taxon>Eutheria</taxon>
        <taxon>Afrotheria</taxon>
        <taxon>Sirenia</taxon>
        <taxon>Trichechidae</taxon>
        <taxon>Trichechus</taxon>
    </lineage>
</organism>
<dbReference type="InterPro" id="IPR002655">
    <property type="entry name" value="Acyl-CoA_oxidase_C"/>
</dbReference>
<evidence type="ECO:0000313" key="24">
    <source>
        <dbReference type="RefSeq" id="XP_004383558.1"/>
    </source>
</evidence>
<comment type="catalytic activity">
    <reaction evidence="14">
        <text>tetracosanoyl-CoA + O2 = (2E)-tetracosenoyl-CoA + H2O2</text>
        <dbReference type="Rhea" id="RHEA:40319"/>
        <dbReference type="ChEBI" id="CHEBI:15379"/>
        <dbReference type="ChEBI" id="CHEBI:16240"/>
        <dbReference type="ChEBI" id="CHEBI:65052"/>
        <dbReference type="ChEBI" id="CHEBI:74693"/>
    </reaction>
    <physiologicalReaction direction="left-to-right" evidence="14">
        <dbReference type="Rhea" id="RHEA:40320"/>
    </physiologicalReaction>
</comment>
<protein>
    <recommendedName>
        <fullName evidence="17">Acyl-coenzyme A oxidase</fullName>
    </recommendedName>
</protein>
<evidence type="ECO:0000259" key="20">
    <source>
        <dbReference type="Pfam" id="PF01756"/>
    </source>
</evidence>
<dbReference type="CDD" id="cd01150">
    <property type="entry name" value="AXO"/>
    <property type="match status" value="1"/>
</dbReference>
<feature type="domain" description="Acyl-CoA oxidase C-alpha1" evidence="22">
    <location>
        <begin position="302"/>
        <end position="466"/>
    </location>
</feature>
<dbReference type="InParanoid" id="A0A2Y9DYM6"/>
<comment type="subcellular location">
    <subcellularLocation>
        <location evidence="2">Peroxisome</location>
    </subcellularLocation>
</comment>
<evidence type="ECO:0000256" key="6">
    <source>
        <dbReference type="ARBA" id="ARBA00022827"/>
    </source>
</evidence>
<comment type="pathway">
    <text evidence="3">Lipid metabolism; peroxisomal fatty acid beta-oxidation.</text>
</comment>
<dbReference type="InterPro" id="IPR036250">
    <property type="entry name" value="AcylCo_DH-like_C"/>
</dbReference>
<keyword evidence="9" id="KW-0443">Lipid metabolism</keyword>
<evidence type="ECO:0000256" key="17">
    <source>
        <dbReference type="PIRNR" id="PIRNR000168"/>
    </source>
</evidence>
<dbReference type="GO" id="GO:0005777">
    <property type="term" value="C:peroxisome"/>
    <property type="evidence" value="ECO:0007669"/>
    <property type="project" value="UniProtKB-SubCell"/>
</dbReference>
<dbReference type="STRING" id="127582.A0A2Y9DYM6"/>
<feature type="binding site" evidence="19">
    <location>
        <position position="198"/>
    </location>
    <ligand>
        <name>FAD</name>
        <dbReference type="ChEBI" id="CHEBI:57692"/>
    </ligand>
</feature>
<keyword evidence="23" id="KW-1185">Reference proteome</keyword>
<evidence type="ECO:0000256" key="4">
    <source>
        <dbReference type="ARBA" id="ARBA00006288"/>
    </source>
</evidence>
<evidence type="ECO:0000313" key="23">
    <source>
        <dbReference type="Proteomes" id="UP000248480"/>
    </source>
</evidence>
<gene>
    <name evidence="24" type="primary">ACOX3</name>
</gene>
<evidence type="ECO:0000256" key="12">
    <source>
        <dbReference type="ARBA" id="ARBA00036704"/>
    </source>
</evidence>
<dbReference type="InterPro" id="IPR034171">
    <property type="entry name" value="ACO"/>
</dbReference>
<evidence type="ECO:0000256" key="16">
    <source>
        <dbReference type="ARBA" id="ARBA00059159"/>
    </source>
</evidence>
<accession>A0A2Y9DYM6</accession>
<comment type="catalytic activity">
    <reaction evidence="13">
        <text>hexadecanoyl-CoA + O2 = (2E)-hexadecenoyl-CoA + H2O2</text>
        <dbReference type="Rhea" id="RHEA:40167"/>
        <dbReference type="ChEBI" id="CHEBI:15379"/>
        <dbReference type="ChEBI" id="CHEBI:16240"/>
        <dbReference type="ChEBI" id="CHEBI:57379"/>
        <dbReference type="ChEBI" id="CHEBI:61526"/>
    </reaction>
    <physiologicalReaction direction="left-to-right" evidence="13">
        <dbReference type="Rhea" id="RHEA:40168"/>
    </physiologicalReaction>
</comment>
<feature type="domain" description="Acyl-CoA oxidase/dehydrogenase middle" evidence="21">
    <location>
        <begin position="155"/>
        <end position="264"/>
    </location>
</feature>
<dbReference type="GO" id="GO:0071949">
    <property type="term" value="F:FAD binding"/>
    <property type="evidence" value="ECO:0007669"/>
    <property type="project" value="InterPro"/>
</dbReference>
<evidence type="ECO:0000256" key="10">
    <source>
        <dbReference type="ARBA" id="ARBA00023140"/>
    </source>
</evidence>
<dbReference type="OrthoDB" id="538336at2759"/>
<dbReference type="InterPro" id="IPR046373">
    <property type="entry name" value="Acyl-CoA_Oxase/DH_mid-dom_sf"/>
</dbReference>
<comment type="function">
    <text evidence="16">Oxidizes the CoA-esters of 2-methyl-branched fatty acids.</text>
</comment>
<evidence type="ECO:0000256" key="3">
    <source>
        <dbReference type="ARBA" id="ARBA00004846"/>
    </source>
</evidence>
<dbReference type="AlphaFoldDB" id="A0A2Y9DYM6"/>
<dbReference type="Pfam" id="PF02770">
    <property type="entry name" value="Acyl-CoA_dh_M"/>
    <property type="match status" value="1"/>
</dbReference>
<keyword evidence="5 17" id="KW-0285">Flavoprotein</keyword>
<dbReference type="CTD" id="8310"/>
<evidence type="ECO:0000256" key="18">
    <source>
        <dbReference type="PIRSR" id="PIRSR000168-1"/>
    </source>
</evidence>
<dbReference type="InterPro" id="IPR055060">
    <property type="entry name" value="ACOX_C_alpha1"/>
</dbReference>
<feature type="domain" description="Acyl-CoA oxidase C-terminal" evidence="20">
    <location>
        <begin position="515"/>
        <end position="687"/>
    </location>
</feature>
<dbReference type="InterPro" id="IPR009100">
    <property type="entry name" value="AcylCoA_DH/oxidase_NM_dom_sf"/>
</dbReference>
<dbReference type="Gene3D" id="2.40.110.10">
    <property type="entry name" value="Butyryl-CoA Dehydrogenase, subunit A, domain 2"/>
    <property type="match status" value="1"/>
</dbReference>
<dbReference type="FunCoup" id="A0A2Y9DYM6">
    <property type="interactions" value="1654"/>
</dbReference>
<sequence length="700" mass="78111">MAPTLEGRDDALLPDFPKGPLQAYRARASFSWKELLLFLEGEETVRFKRTVFSALENDPLFAQRGRADLPLERYRELTFLRCKRVFEYNFLSAEEMLQMPQKVSALVNCLGMYDWSLAVKYSLHMLIFSSAIYSLGSERHFKYIAKIFSMEIFGCFALTELSHGSNTKAIRTTAHYDPSSEEFIIHSPDFEASKFWVGNMGKTATHAVVFAQLHTPGGQCHGLHAFIVQIRDPKTLLPMPGVMVGDIGRKLGQNGLDNGFAMFHKVRISRQDLLNGVGDVTPEGTYVTPFKDDRQRFGASLGGLSFGRISIMGMSIVNLKLALCIAIRFSATRRQFGPANAEEIPILEYQTQQWRLLPYLAAAYALDHFCKSLFLDLVELQQGLKTGDRSARQAELGREIHALASAGKPLASWTAQQGIQECREACGGHGYLAMNRLGDLRDDNDPNCTYEGDNNVLLQQTSNYLLGLLEAGARDGARFESPVKTVDFLEAYPDILGQRFTCPSAGDSWDSLAPLAAYKWLICYLLRESDRKLNHERSSGSSDFDARNNAQVYHCRTLALAFMEFTVAQRFHDFTHHPSVPPPLRGVLGRLSALYTLWSLSSHVASLYQGGYFSGEHAGKMMEAAILDLCSQLKDDAVALVDVLAPPDFVLDAPIGKADGEVYQNLWAAVLQESQVLERASWWPEFSIKKPVIGSLKPKL</sequence>
<proteinExistence type="inferred from homology"/>
<evidence type="ECO:0000259" key="21">
    <source>
        <dbReference type="Pfam" id="PF02770"/>
    </source>
</evidence>
<feature type="active site" description="Proton acceptor" evidence="18">
    <location>
        <position position="451"/>
    </location>
</feature>
<evidence type="ECO:0000256" key="11">
    <source>
        <dbReference type="ARBA" id="ARBA00036397"/>
    </source>
</evidence>
<keyword evidence="10" id="KW-0576">Peroxisome</keyword>
<comment type="similarity">
    <text evidence="4 17">Belongs to the acyl-CoA oxidase family.</text>
</comment>
<evidence type="ECO:0000256" key="1">
    <source>
        <dbReference type="ARBA" id="ARBA00001974"/>
    </source>
</evidence>
<keyword evidence="8" id="KW-0560">Oxidoreductase</keyword>
<dbReference type="KEGG" id="tmu:101345391"/>
<dbReference type="SUPFAM" id="SSF56645">
    <property type="entry name" value="Acyl-CoA dehydrogenase NM domain-like"/>
    <property type="match status" value="1"/>
</dbReference>
<comment type="catalytic activity">
    <reaction evidence="12">
        <text>hexadecanedioyl-CoA + O2 = (2E)-hexadecenedioyl-CoA + H2O2</text>
        <dbReference type="Rhea" id="RHEA:40275"/>
        <dbReference type="ChEBI" id="CHEBI:15379"/>
        <dbReference type="ChEBI" id="CHEBI:16240"/>
        <dbReference type="ChEBI" id="CHEBI:77075"/>
        <dbReference type="ChEBI" id="CHEBI:77085"/>
    </reaction>
    <physiologicalReaction direction="left-to-right" evidence="12">
        <dbReference type="Rhea" id="RHEA:40276"/>
    </physiologicalReaction>
</comment>
<dbReference type="RefSeq" id="XP_004383558.1">
    <property type="nucleotide sequence ID" value="XM_004383501.2"/>
</dbReference>
<dbReference type="Pfam" id="PF22924">
    <property type="entry name" value="ACOX_C_alpha1"/>
    <property type="match status" value="1"/>
</dbReference>
<dbReference type="GeneID" id="101345391"/>
<dbReference type="FunFam" id="1.20.140.10:FF:000010">
    <property type="entry name" value="Acyl-coenzyme A oxidase"/>
    <property type="match status" value="1"/>
</dbReference>
<dbReference type="PANTHER" id="PTHR10909:SF390">
    <property type="entry name" value="PEROXISOMAL ACYL-COENZYME A OXIDASE 3"/>
    <property type="match status" value="1"/>
</dbReference>
<dbReference type="Proteomes" id="UP000248480">
    <property type="component" value="Unplaced"/>
</dbReference>
<evidence type="ECO:0000256" key="9">
    <source>
        <dbReference type="ARBA" id="ARBA00023098"/>
    </source>
</evidence>
<dbReference type="GO" id="GO:0005504">
    <property type="term" value="F:fatty acid binding"/>
    <property type="evidence" value="ECO:0007669"/>
    <property type="project" value="InterPro"/>
</dbReference>
<comment type="catalytic activity">
    <reaction evidence="11">
        <text>a 2,3-saturated acyl-CoA + O2 = a (2E)-enoyl-CoA + H2O2</text>
        <dbReference type="Rhea" id="RHEA:38959"/>
        <dbReference type="ChEBI" id="CHEBI:15379"/>
        <dbReference type="ChEBI" id="CHEBI:16240"/>
        <dbReference type="ChEBI" id="CHEBI:58856"/>
        <dbReference type="ChEBI" id="CHEBI:65111"/>
        <dbReference type="EC" id="1.3.3.6"/>
    </reaction>
    <physiologicalReaction direction="left-to-right" evidence="11">
        <dbReference type="Rhea" id="RHEA:38960"/>
    </physiologicalReaction>
</comment>
<evidence type="ECO:0000256" key="15">
    <source>
        <dbReference type="ARBA" id="ARBA00053000"/>
    </source>
</evidence>
<evidence type="ECO:0000256" key="5">
    <source>
        <dbReference type="ARBA" id="ARBA00022630"/>
    </source>
</evidence>
<dbReference type="FunFam" id="1.20.140.10:FF:000007">
    <property type="entry name" value="Acyl-coenzyme A oxidase"/>
    <property type="match status" value="1"/>
</dbReference>
<evidence type="ECO:0000256" key="13">
    <source>
        <dbReference type="ARBA" id="ARBA00036893"/>
    </source>
</evidence>
<comment type="cofactor">
    <cofactor evidence="1">
        <name>FAD</name>
        <dbReference type="ChEBI" id="CHEBI:57692"/>
    </cofactor>
</comment>
<keyword evidence="7" id="KW-0276">Fatty acid metabolism</keyword>
<dbReference type="GO" id="GO:0033540">
    <property type="term" value="P:fatty acid beta-oxidation using acyl-CoA oxidase"/>
    <property type="evidence" value="ECO:0007669"/>
    <property type="project" value="InterPro"/>
</dbReference>
<dbReference type="InterPro" id="IPR012258">
    <property type="entry name" value="Acyl-CoA_oxidase"/>
</dbReference>
<evidence type="ECO:0000256" key="19">
    <source>
        <dbReference type="PIRSR" id="PIRSR000168-2"/>
    </source>
</evidence>
<name>A0A2Y9DYM6_TRIMA</name>
<evidence type="ECO:0000256" key="8">
    <source>
        <dbReference type="ARBA" id="ARBA00023002"/>
    </source>
</evidence>
<dbReference type="Gene3D" id="1.20.140.10">
    <property type="entry name" value="Butyryl-CoA Dehydrogenase, subunit A, domain 3"/>
    <property type="match status" value="2"/>
</dbReference>
<comment type="catalytic activity">
    <reaction evidence="15">
        <text>(2S)-pristanoyl-CoA + O2 = (2E)-pristenoyl-CoA + H2O2</text>
        <dbReference type="Rhea" id="RHEA:40459"/>
        <dbReference type="ChEBI" id="CHEBI:15379"/>
        <dbReference type="ChEBI" id="CHEBI:16240"/>
        <dbReference type="ChEBI" id="CHEBI:77099"/>
        <dbReference type="ChEBI" id="CHEBI:77293"/>
    </reaction>
    <physiologicalReaction direction="left-to-right" evidence="15">
        <dbReference type="Rhea" id="RHEA:40460"/>
    </physiologicalReaction>
</comment>
<evidence type="ECO:0000256" key="14">
    <source>
        <dbReference type="ARBA" id="ARBA00048405"/>
    </source>
</evidence>
<dbReference type="FunFam" id="2.40.110.10:FF:000005">
    <property type="entry name" value="Acyl-coenzyme A oxidase"/>
    <property type="match status" value="1"/>
</dbReference>
<dbReference type="SUPFAM" id="SSF47203">
    <property type="entry name" value="Acyl-CoA dehydrogenase C-terminal domain-like"/>
    <property type="match status" value="2"/>
</dbReference>
<keyword evidence="6 17" id="KW-0274">FAD</keyword>
<feature type="binding site" evidence="19">
    <location>
        <position position="159"/>
    </location>
    <ligand>
        <name>FAD</name>
        <dbReference type="ChEBI" id="CHEBI:57692"/>
    </ligand>
</feature>
<reference evidence="24" key="1">
    <citation type="submission" date="2025-08" db="UniProtKB">
        <authorList>
            <consortium name="RefSeq"/>
        </authorList>
    </citation>
    <scope>IDENTIFICATION</scope>
</reference>
<dbReference type="InterPro" id="IPR006091">
    <property type="entry name" value="Acyl-CoA_Oxase/DH_mid-dom"/>
</dbReference>
<evidence type="ECO:0000256" key="2">
    <source>
        <dbReference type="ARBA" id="ARBA00004275"/>
    </source>
</evidence>
<dbReference type="Pfam" id="PF01756">
    <property type="entry name" value="ACOX"/>
    <property type="match status" value="1"/>
</dbReference>
<dbReference type="GO" id="GO:0055088">
    <property type="term" value="P:lipid homeostasis"/>
    <property type="evidence" value="ECO:0007669"/>
    <property type="project" value="TreeGrafter"/>
</dbReference>
<dbReference type="PIRSF" id="PIRSF000168">
    <property type="entry name" value="Acyl-CoA_oxidase"/>
    <property type="match status" value="1"/>
</dbReference>
<evidence type="ECO:0000256" key="7">
    <source>
        <dbReference type="ARBA" id="ARBA00022832"/>
    </source>
</evidence>
<dbReference type="PANTHER" id="PTHR10909">
    <property type="entry name" value="ELECTRON TRANSPORT OXIDOREDUCTASE"/>
    <property type="match status" value="1"/>
</dbReference>